<dbReference type="SMART" id="SM00355">
    <property type="entry name" value="ZnF_C2H2"/>
    <property type="match status" value="5"/>
</dbReference>
<keyword evidence="9" id="KW-0804">Transcription</keyword>
<feature type="domain" description="C2H2-type" evidence="13">
    <location>
        <begin position="542"/>
        <end position="569"/>
    </location>
</feature>
<name>A0A6B0QND0_9CETA</name>
<evidence type="ECO:0000256" key="12">
    <source>
        <dbReference type="SAM" id="MobiDB-lite"/>
    </source>
</evidence>
<feature type="domain" description="C2H2-type" evidence="13">
    <location>
        <begin position="631"/>
        <end position="661"/>
    </location>
</feature>
<feature type="region of interest" description="Disordered" evidence="12">
    <location>
        <begin position="893"/>
        <end position="949"/>
    </location>
</feature>
<dbReference type="FunFam" id="3.30.160.60:FF:000068">
    <property type="entry name" value="GLI family zinc finger 3"/>
    <property type="match status" value="1"/>
</dbReference>
<dbReference type="InterPro" id="IPR056436">
    <property type="entry name" value="Znf-C2H2_ZIC1-5/GLI1-3-like"/>
</dbReference>
<dbReference type="Gene3D" id="3.30.160.60">
    <property type="entry name" value="Classic Zinc Finger"/>
    <property type="match status" value="5"/>
</dbReference>
<evidence type="ECO:0000256" key="2">
    <source>
        <dbReference type="ARBA" id="ARBA00010831"/>
    </source>
</evidence>
<feature type="compositionally biased region" description="Low complexity" evidence="12">
    <location>
        <begin position="723"/>
        <end position="743"/>
    </location>
</feature>
<dbReference type="GO" id="GO:0000978">
    <property type="term" value="F:RNA polymerase II cis-regulatory region sequence-specific DNA binding"/>
    <property type="evidence" value="ECO:0007669"/>
    <property type="project" value="TreeGrafter"/>
</dbReference>
<dbReference type="FunFam" id="3.30.160.60:FF:000036">
    <property type="entry name" value="GLI family zinc finger 3"/>
    <property type="match status" value="1"/>
</dbReference>
<feature type="region of interest" description="Disordered" evidence="12">
    <location>
        <begin position="1597"/>
        <end position="1630"/>
    </location>
</feature>
<evidence type="ECO:0000259" key="13">
    <source>
        <dbReference type="PROSITE" id="PS50157"/>
    </source>
</evidence>
<dbReference type="InterPro" id="IPR036236">
    <property type="entry name" value="Znf_C2H2_sf"/>
</dbReference>
<feature type="region of interest" description="Disordered" evidence="12">
    <location>
        <begin position="41"/>
        <end position="61"/>
    </location>
</feature>
<keyword evidence="5 11" id="KW-0863">Zinc-finger</keyword>
<keyword evidence="6" id="KW-0862">Zinc</keyword>
<evidence type="ECO:0000313" key="15">
    <source>
        <dbReference type="Proteomes" id="UP000322234"/>
    </source>
</evidence>
<dbReference type="FunFam" id="3.30.160.60:FF:000048">
    <property type="entry name" value="GLI family zinc finger 3"/>
    <property type="match status" value="1"/>
</dbReference>
<keyword evidence="15" id="KW-1185">Reference proteome</keyword>
<feature type="region of interest" description="Disordered" evidence="12">
    <location>
        <begin position="1326"/>
        <end position="1404"/>
    </location>
</feature>
<dbReference type="GO" id="GO:0008270">
    <property type="term" value="F:zinc ion binding"/>
    <property type="evidence" value="ECO:0007669"/>
    <property type="project" value="UniProtKB-KW"/>
</dbReference>
<comment type="caution">
    <text evidence="14">The sequence shown here is derived from an EMBL/GenBank/DDBJ whole genome shotgun (WGS) entry which is preliminary data.</text>
</comment>
<evidence type="ECO:0000256" key="6">
    <source>
        <dbReference type="ARBA" id="ARBA00022833"/>
    </source>
</evidence>
<dbReference type="PROSITE" id="PS00028">
    <property type="entry name" value="ZINC_FINGER_C2H2_1"/>
    <property type="match status" value="4"/>
</dbReference>
<dbReference type="Pfam" id="PF23561">
    <property type="entry name" value="zf-C2H2_15"/>
    <property type="match status" value="1"/>
</dbReference>
<feature type="domain" description="C2H2-type" evidence="13">
    <location>
        <begin position="570"/>
        <end position="599"/>
    </location>
</feature>
<feature type="compositionally biased region" description="Polar residues" evidence="12">
    <location>
        <begin position="1616"/>
        <end position="1630"/>
    </location>
</feature>
<proteinExistence type="inferred from homology"/>
<evidence type="ECO:0000256" key="5">
    <source>
        <dbReference type="ARBA" id="ARBA00022771"/>
    </source>
</evidence>
<feature type="domain" description="C2H2-type" evidence="13">
    <location>
        <begin position="600"/>
        <end position="630"/>
    </location>
</feature>
<protein>
    <recommendedName>
        <fullName evidence="13">C2H2-type domain-containing protein</fullName>
    </recommendedName>
</protein>
<dbReference type="GO" id="GO:0007224">
    <property type="term" value="P:smoothened signaling pathway"/>
    <property type="evidence" value="ECO:0007669"/>
    <property type="project" value="TreeGrafter"/>
</dbReference>
<dbReference type="EMBL" id="VBQZ03000001">
    <property type="protein sequence ID" value="MXQ79099.1"/>
    <property type="molecule type" value="Genomic_DNA"/>
</dbReference>
<sequence>MCHWLCVVLTTGSQTDTSPTYEIAPPDLDPIVELVGCPAAQTTGRQQGPGDPHPSLLSPAGLLEPRREDFSQALPSLEQFAEKWGTDQVLGRPGGAVSLVSELAVGRALKPMTHHFHLSPLCKAAVPDEATFSVPPHLLPPFHAPFPIDMRHQEGRYHYEPHSVPGVHGPPALSGSPVISDISLIRLSPHPAGPGESPFNAPHPYVSPHMDHYLRAVHGSPTHPAISAARGLSPADVAHEHLKERGLFGLPAAGTNASDYYHQMTLMAGHPAPYGDLLMQTGGAASAPHLHDYLNPVDVSRFSSPRVTPRLSRKRALSISPLSDASLDLQRMIRTSPNSLVAYINNSRSSSAASGSYGHLSAGALSPAFTFPHPINPVAYQQILSQQRGLGSAFGHTPPLIQPSPTFLAQQPVAFTSINATPTQLSSSSNCLSDANQNKQSSESAVSSTVNPIIIHKRSKVKTEADGLRPASPLTLTQEQLADLKEDLERDDCKQEAEVVIYETNCHWEDCTKEYDTQEQLVHHINNEHIHGEKKEFVCRWQACTREQKPFKAQYMLVVHMRRHTGEKPHKCTFEGCSKAYSRLENLKTHLRSHTGEKPYVCEHEGCNKAFSNASDRAKHQNRTHSNEKPYICKIPGCTKRYTDPSSLRKHVKTVHGPDAHVTKKQRNDVHLRAPLLRENGDSEAGAEPGRGSEDNAEASSTSQAVEDGLHVKAIKTERSGLCQSSPGAQSSCSSEPSPLGSAPNNDSGVEMPGTGPGSLADLTALEDPPPGADTSALAAPSAGGLQLRKHMTAMHRFEQLKKEKLKSLKDSCSWAGPAPHTRTSKLPPLPGSGSVLENFSGGGGGGPAGLLPNPRLSELFPGEVTVLSHLQERRDSSTSTVSSAYTVSRRSSGISPYFSSRRSSEASPLGAGRAHPASSADSYDPISTDASRRSSEASQCGGGPGLLQLTPAQQYSLRAKYAAATGGPPPTPLPGLERTSLRTRLALLDAPERALPAACLRPIGPRRGSDGPHYGPSGPLPAFPHEAPGGGARRASDPGRRPDALAAPRVQRFHSALDVTPGTLPPPCGQGRGLRLQSHTSADGSLARSGYSPRPPSISENVVMEALAAGADGTGPEVSLGLPEDDLVLPDDVVQYIKARTLPPPCGQGRGLRLQSHTSADGSLARSGYSPRPPSISENVVMEALAAGADGTGPEVSLGLPEDDLVLPDDVVQYIKARTSGTLEESTPPVYPPESTCFSENPKLPSPGLHGQRTIAAADSNVGPSAPVLGGCPLGYGAPSSLNKNSMPVQWNEVSSGTVDALASQVKPLHFPQGNLAVVPQKPAFTQYPGYNPQGLQPSPGGLDNSQPHLQPYSGAPSAPRGNYTQQLRQPGAGSQCPNMTAAVNPHPGYGQAHPQLSTMGGTLNQFPSSCSNMATKPGHLGLPQQMEVAPDPTMMGNSHRELGMPNSSLAGMPPPHPAQNYSQQSHHLVTTMSQEGYHQGPNLVPSHQPSFMEPQQGTMGAAGSSFGLMQPRPPPEPGPAGRHRGVRAGQQLAYARATGHAMAAMSANQEMTESVPKGTMGSMLSLPPQPPPQDTGGTQDHSMLYYYGQIHMYEQNGGPENQAGCQALRPQPTQPQALPSPGVNQVSSTVDSQLLEAPQIDFDAIMDDSDHSSLLSGALSPSLLHGLSQSSSRLTTPRSSLTLPSIPAGISNMAVGDMSSMLTSLAEESKFLNMMT</sequence>
<comment type="subcellular location">
    <subcellularLocation>
        <location evidence="1">Nucleus</location>
    </subcellularLocation>
</comment>
<organism evidence="14 15">
    <name type="scientific">Bos mutus</name>
    <name type="common">wild yak</name>
    <dbReference type="NCBI Taxonomy" id="72004"/>
    <lineage>
        <taxon>Eukaryota</taxon>
        <taxon>Metazoa</taxon>
        <taxon>Chordata</taxon>
        <taxon>Craniata</taxon>
        <taxon>Vertebrata</taxon>
        <taxon>Euteleostomi</taxon>
        <taxon>Mammalia</taxon>
        <taxon>Eutheria</taxon>
        <taxon>Laurasiatheria</taxon>
        <taxon>Artiodactyla</taxon>
        <taxon>Ruminantia</taxon>
        <taxon>Pecora</taxon>
        <taxon>Bovidae</taxon>
        <taxon>Bovinae</taxon>
        <taxon>Bos</taxon>
    </lineage>
</organism>
<keyword evidence="4" id="KW-0677">Repeat</keyword>
<evidence type="ECO:0000256" key="4">
    <source>
        <dbReference type="ARBA" id="ARBA00022737"/>
    </source>
</evidence>
<feature type="region of interest" description="Disordered" evidence="12">
    <location>
        <begin position="426"/>
        <end position="449"/>
    </location>
</feature>
<evidence type="ECO:0000256" key="10">
    <source>
        <dbReference type="ARBA" id="ARBA00023242"/>
    </source>
</evidence>
<dbReference type="FunFam" id="3.30.160.60:FF:000019">
    <property type="entry name" value="GLI family zinc finger 3"/>
    <property type="match status" value="1"/>
</dbReference>
<feature type="region of interest" description="Disordered" evidence="12">
    <location>
        <begin position="1148"/>
        <end position="1174"/>
    </location>
</feature>
<dbReference type="Proteomes" id="UP000322234">
    <property type="component" value="Unassembled WGS sequence"/>
</dbReference>
<keyword evidence="3" id="KW-0479">Metal-binding</keyword>
<feature type="region of interest" description="Disordered" evidence="12">
    <location>
        <begin position="1004"/>
        <end position="1044"/>
    </location>
</feature>
<evidence type="ECO:0000256" key="3">
    <source>
        <dbReference type="ARBA" id="ARBA00022723"/>
    </source>
</evidence>
<dbReference type="PANTHER" id="PTHR45718">
    <property type="entry name" value="TRANSCRIPTIONAL ACTIVATOR CUBITUS INTERRUPTUS"/>
    <property type="match status" value="1"/>
</dbReference>
<evidence type="ECO:0000256" key="1">
    <source>
        <dbReference type="ARBA" id="ARBA00004123"/>
    </source>
</evidence>
<reference evidence="14" key="1">
    <citation type="submission" date="2019-10" db="EMBL/GenBank/DDBJ databases">
        <title>The sequence and de novo assembly of the wild yak genome.</title>
        <authorList>
            <person name="Liu Y."/>
        </authorList>
    </citation>
    <scope>NUCLEOTIDE SEQUENCE [LARGE SCALE GENOMIC DNA]</scope>
    <source>
        <strain evidence="14">WY2019</strain>
    </source>
</reference>
<dbReference type="GO" id="GO:0000981">
    <property type="term" value="F:DNA-binding transcription factor activity, RNA polymerase II-specific"/>
    <property type="evidence" value="ECO:0007669"/>
    <property type="project" value="TreeGrafter"/>
</dbReference>
<accession>A0A6B0QND0</accession>
<keyword evidence="7" id="KW-0805">Transcription regulation</keyword>
<evidence type="ECO:0000256" key="11">
    <source>
        <dbReference type="PROSITE-ProRule" id="PRU00042"/>
    </source>
</evidence>
<feature type="compositionally biased region" description="Basic and acidic residues" evidence="12">
    <location>
        <begin position="656"/>
        <end position="672"/>
    </location>
</feature>
<keyword evidence="8" id="KW-0238">DNA-binding</keyword>
<dbReference type="PANTHER" id="PTHR45718:SF6">
    <property type="entry name" value="ZINC FINGER PROTEIN GLI2"/>
    <property type="match status" value="1"/>
</dbReference>
<dbReference type="GO" id="GO:0009653">
    <property type="term" value="P:anatomical structure morphogenesis"/>
    <property type="evidence" value="ECO:0007669"/>
    <property type="project" value="UniProtKB-ARBA"/>
</dbReference>
<comment type="similarity">
    <text evidence="2">Belongs to the GLI C2H2-type zinc-finger protein family.</text>
</comment>
<feature type="region of interest" description="Disordered" evidence="12">
    <location>
        <begin position="644"/>
        <end position="706"/>
    </location>
</feature>
<dbReference type="PROSITE" id="PS50157">
    <property type="entry name" value="ZINC_FINGER_C2H2_2"/>
    <property type="match status" value="4"/>
</dbReference>
<feature type="region of interest" description="Disordered" evidence="12">
    <location>
        <begin position="812"/>
        <end position="857"/>
    </location>
</feature>
<feature type="region of interest" description="Disordered" evidence="12">
    <location>
        <begin position="1058"/>
        <end position="1097"/>
    </location>
</feature>
<evidence type="ECO:0000256" key="7">
    <source>
        <dbReference type="ARBA" id="ARBA00023015"/>
    </source>
</evidence>
<dbReference type="InterPro" id="IPR013087">
    <property type="entry name" value="Znf_C2H2_type"/>
</dbReference>
<gene>
    <name evidence="14" type="ORF">E5288_WYG000597</name>
</gene>
<feature type="compositionally biased region" description="Basic and acidic residues" evidence="12">
    <location>
        <begin position="1035"/>
        <end position="1044"/>
    </location>
</feature>
<evidence type="ECO:0000256" key="8">
    <source>
        <dbReference type="ARBA" id="ARBA00023125"/>
    </source>
</evidence>
<evidence type="ECO:0000256" key="9">
    <source>
        <dbReference type="ARBA" id="ARBA00023163"/>
    </source>
</evidence>
<evidence type="ECO:0000313" key="14">
    <source>
        <dbReference type="EMBL" id="MXQ79099.1"/>
    </source>
</evidence>
<dbReference type="FunFam" id="3.30.160.60:FF:000031">
    <property type="entry name" value="GLI family zinc finger 3"/>
    <property type="match status" value="1"/>
</dbReference>
<keyword evidence="10" id="KW-0539">Nucleus</keyword>
<dbReference type="Pfam" id="PF00096">
    <property type="entry name" value="zf-C2H2"/>
    <property type="match status" value="2"/>
</dbReference>
<dbReference type="GO" id="GO:0005634">
    <property type="term" value="C:nucleus"/>
    <property type="evidence" value="ECO:0007669"/>
    <property type="project" value="UniProtKB-SubCell"/>
</dbReference>
<dbReference type="InterPro" id="IPR043359">
    <property type="entry name" value="GLI-like"/>
</dbReference>
<dbReference type="SUPFAM" id="SSF57667">
    <property type="entry name" value="beta-beta-alpha zinc fingers"/>
    <property type="match status" value="3"/>
</dbReference>
<feature type="region of interest" description="Disordered" evidence="12">
    <location>
        <begin position="721"/>
        <end position="784"/>
    </location>
</feature>